<gene>
    <name evidence="2" type="ORF">BYL167_LOCUS31995</name>
    <name evidence="3" type="ORF">GIL414_LOCUS35960</name>
</gene>
<dbReference type="EMBL" id="CAJOBH010057977">
    <property type="protein sequence ID" value="CAF4411063.1"/>
    <property type="molecule type" value="Genomic_DNA"/>
</dbReference>
<evidence type="ECO:0000313" key="4">
    <source>
        <dbReference type="Proteomes" id="UP000681967"/>
    </source>
</evidence>
<organism evidence="2 4">
    <name type="scientific">Rotaria magnacalcarata</name>
    <dbReference type="NCBI Taxonomy" id="392030"/>
    <lineage>
        <taxon>Eukaryota</taxon>
        <taxon>Metazoa</taxon>
        <taxon>Spiralia</taxon>
        <taxon>Gnathifera</taxon>
        <taxon>Rotifera</taxon>
        <taxon>Eurotatoria</taxon>
        <taxon>Bdelloidea</taxon>
        <taxon>Philodinida</taxon>
        <taxon>Philodinidae</taxon>
        <taxon>Rotaria</taxon>
    </lineage>
</organism>
<accession>A0A8S2VTL3</accession>
<dbReference type="Proteomes" id="UP000681720">
    <property type="component" value="Unassembled WGS sequence"/>
</dbReference>
<feature type="non-terminal residue" evidence="2">
    <location>
        <position position="33"/>
    </location>
</feature>
<dbReference type="EMBL" id="CAJOBJ010088140">
    <property type="protein sequence ID" value="CAF4529564.1"/>
    <property type="molecule type" value="Genomic_DNA"/>
</dbReference>
<protein>
    <submittedName>
        <fullName evidence="2">Uncharacterized protein</fullName>
    </submittedName>
</protein>
<evidence type="ECO:0000313" key="3">
    <source>
        <dbReference type="EMBL" id="CAF4529564.1"/>
    </source>
</evidence>
<feature type="region of interest" description="Disordered" evidence="1">
    <location>
        <begin position="1"/>
        <end position="33"/>
    </location>
</feature>
<feature type="compositionally biased region" description="Low complexity" evidence="1">
    <location>
        <begin position="1"/>
        <end position="25"/>
    </location>
</feature>
<evidence type="ECO:0000256" key="1">
    <source>
        <dbReference type="SAM" id="MobiDB-lite"/>
    </source>
</evidence>
<proteinExistence type="predicted"/>
<dbReference type="Proteomes" id="UP000681967">
    <property type="component" value="Unassembled WGS sequence"/>
</dbReference>
<comment type="caution">
    <text evidence="2">The sequence shown here is derived from an EMBL/GenBank/DDBJ whole genome shotgun (WGS) entry which is preliminary data.</text>
</comment>
<sequence length="33" mass="3631">MTLLSTASSTVSTLDYESQQQQQQQSMIQSPLA</sequence>
<name>A0A8S2VTL3_9BILA</name>
<evidence type="ECO:0000313" key="2">
    <source>
        <dbReference type="EMBL" id="CAF4411063.1"/>
    </source>
</evidence>
<reference evidence="2" key="1">
    <citation type="submission" date="2021-02" db="EMBL/GenBank/DDBJ databases">
        <authorList>
            <person name="Nowell W R."/>
        </authorList>
    </citation>
    <scope>NUCLEOTIDE SEQUENCE</scope>
</reference>
<dbReference type="AlphaFoldDB" id="A0A8S2VTL3"/>